<accession>A0A516TMH5</accession>
<dbReference type="EMBL" id="CP037899">
    <property type="protein sequence ID" value="QDQ42374.1"/>
    <property type="molecule type" value="Genomic_DNA"/>
</dbReference>
<reference evidence="2" key="1">
    <citation type="submission" date="2019-03" db="EMBL/GenBank/DDBJ databases">
        <title>Complete genome of Methylacidiphilum kamchatkense Kam1.</title>
        <authorList>
            <person name="Kruse T."/>
            <person name="Murarilal Ratnadevi C."/>
            <person name="Erikstad H.-A."/>
            <person name="Birkeland N.-K."/>
        </authorList>
    </citation>
    <scope>NUCLEOTIDE SEQUENCE [LARGE SCALE GENOMIC DNA]</scope>
    <source>
        <strain evidence="2">kam1</strain>
    </source>
</reference>
<sequence>MGEIRQQSISKVEMEKGVGQRIDTFLASILKISRNKIKKKY</sequence>
<organism evidence="1 2">
    <name type="scientific">Methylacidiphilum kamchatkense Kam1</name>
    <dbReference type="NCBI Taxonomy" id="1202785"/>
    <lineage>
        <taxon>Bacteria</taxon>
        <taxon>Pseudomonadati</taxon>
        <taxon>Verrucomicrobiota</taxon>
        <taxon>Methylacidiphilae</taxon>
        <taxon>Methylacidiphilales</taxon>
        <taxon>Methylacidiphilaceae</taxon>
        <taxon>Methylacidiphilum (ex Ratnadevi et al. 2023)</taxon>
    </lineage>
</organism>
<evidence type="ECO:0000313" key="1">
    <source>
        <dbReference type="EMBL" id="QDQ42374.1"/>
    </source>
</evidence>
<dbReference type="KEGG" id="mkc:kam1_1146"/>
<protein>
    <submittedName>
        <fullName evidence="1">Uncharacterized protein</fullName>
    </submittedName>
</protein>
<dbReference type="Proteomes" id="UP000315925">
    <property type="component" value="Chromosome"/>
</dbReference>
<proteinExistence type="predicted"/>
<name>A0A516TMH5_9BACT</name>
<evidence type="ECO:0000313" key="2">
    <source>
        <dbReference type="Proteomes" id="UP000315925"/>
    </source>
</evidence>
<dbReference type="AlphaFoldDB" id="A0A516TMH5"/>
<gene>
    <name evidence="1" type="ORF">kam1_1146</name>
</gene>